<keyword evidence="1" id="KW-0547">Nucleotide-binding</keyword>
<dbReference type="CDD" id="cd03216">
    <property type="entry name" value="ABC_Carb_Monos_I"/>
    <property type="match status" value="1"/>
</dbReference>
<dbReference type="Gene3D" id="3.40.50.300">
    <property type="entry name" value="P-loop containing nucleotide triphosphate hydrolases"/>
    <property type="match status" value="2"/>
</dbReference>
<dbReference type="PANTHER" id="PTHR43790:SF4">
    <property type="entry name" value="GUANOSINE IMPORT ATP-BINDING PROTEIN NUPO"/>
    <property type="match status" value="1"/>
</dbReference>
<dbReference type="InterPro" id="IPR003593">
    <property type="entry name" value="AAA+_ATPase"/>
</dbReference>
<gene>
    <name evidence="4" type="primary">rbsA_20</name>
    <name evidence="4" type="ORF">SDC9_51634</name>
</gene>
<dbReference type="PANTHER" id="PTHR43790">
    <property type="entry name" value="CARBOHYDRATE TRANSPORT ATP-BINDING PROTEIN MG119-RELATED"/>
    <property type="match status" value="1"/>
</dbReference>
<dbReference type="EMBL" id="VSSQ01001123">
    <property type="protein sequence ID" value="MPM05346.1"/>
    <property type="molecule type" value="Genomic_DNA"/>
</dbReference>
<dbReference type="SUPFAM" id="SSF52540">
    <property type="entry name" value="P-loop containing nucleoside triphosphate hydrolases"/>
    <property type="match status" value="2"/>
</dbReference>
<dbReference type="AlphaFoldDB" id="A0A644WN48"/>
<evidence type="ECO:0000256" key="1">
    <source>
        <dbReference type="ARBA" id="ARBA00022741"/>
    </source>
</evidence>
<dbReference type="GO" id="GO:0005524">
    <property type="term" value="F:ATP binding"/>
    <property type="evidence" value="ECO:0007669"/>
    <property type="project" value="UniProtKB-KW"/>
</dbReference>
<evidence type="ECO:0000313" key="4">
    <source>
        <dbReference type="EMBL" id="MPM05346.1"/>
    </source>
</evidence>
<proteinExistence type="predicted"/>
<dbReference type="Pfam" id="PF00005">
    <property type="entry name" value="ABC_tran"/>
    <property type="match status" value="2"/>
</dbReference>
<accession>A0A644WN48</accession>
<dbReference type="GO" id="GO:0016887">
    <property type="term" value="F:ATP hydrolysis activity"/>
    <property type="evidence" value="ECO:0007669"/>
    <property type="project" value="InterPro"/>
</dbReference>
<keyword evidence="4" id="KW-0378">Hydrolase</keyword>
<dbReference type="PROSITE" id="PS50893">
    <property type="entry name" value="ABC_TRANSPORTER_2"/>
    <property type="match status" value="2"/>
</dbReference>
<dbReference type="EC" id="3.6.3.17" evidence="4"/>
<comment type="caution">
    <text evidence="4">The sequence shown here is derived from an EMBL/GenBank/DDBJ whole genome shotgun (WGS) entry which is preliminary data.</text>
</comment>
<protein>
    <submittedName>
        <fullName evidence="4">Ribose import ATP-binding protein RbsA</fullName>
        <ecNumber evidence="4">3.6.3.17</ecNumber>
    </submittedName>
</protein>
<reference evidence="4" key="1">
    <citation type="submission" date="2019-08" db="EMBL/GenBank/DDBJ databases">
        <authorList>
            <person name="Kucharzyk K."/>
            <person name="Murdoch R.W."/>
            <person name="Higgins S."/>
            <person name="Loffler F."/>
        </authorList>
    </citation>
    <scope>NUCLEOTIDE SEQUENCE</scope>
</reference>
<sequence length="513" mass="56227">MSEFNTDETPVVRMVNITKHFPGVLANDQVSLTLHKGEVLALLGENGAGKSTLMNMLVGLYRPDSGEIYVKENLVEINSPQDSMALGIGMIHQEFMLVGNMSVAENIILGMKDLPFIPPMAEIKAKITELSKRYGLQVYPDKIIQDLSVGEQQRVEILKLLYRGADILILDEPTAVLTPGESRDLNEILKKMLAEGKSAIFITHKMDEVMEFSHTVQVLRRGKCVSTCPTKSIKRVQDLANMMVGRDILFSLDRGPYKPGDVMVEAKNVVVLPVGGGKPVLDHVSFSIRGGEIFGIAGVAGNGQQQLTEAITGLLRVNEGSIYLNGKDMTNKTPLQVIKSGVSHIPADRGRMGVVGDMSVGDNLSMKKYRTDELSSHSVIKRNWVRKFADHLIEVFTIKTPNQDTSVKFLSGGNIQKTILAREIDSCGGILIAVYPSRGLDVGATEAVRQNIIKQRDKGNAVLLVSEELEELLMVADRIAVMFEGRIMDIVNAADATTEELGMLMAGVDRRDI</sequence>
<dbReference type="PROSITE" id="PS00211">
    <property type="entry name" value="ABC_TRANSPORTER_1"/>
    <property type="match status" value="1"/>
</dbReference>
<dbReference type="SMART" id="SM00382">
    <property type="entry name" value="AAA"/>
    <property type="match status" value="1"/>
</dbReference>
<dbReference type="InterPro" id="IPR050107">
    <property type="entry name" value="ABC_carbohydrate_import_ATPase"/>
</dbReference>
<name>A0A644WN48_9ZZZZ</name>
<feature type="domain" description="ABC transporter" evidence="3">
    <location>
        <begin position="264"/>
        <end position="509"/>
    </location>
</feature>
<keyword evidence="2 4" id="KW-0067">ATP-binding</keyword>
<evidence type="ECO:0000259" key="3">
    <source>
        <dbReference type="PROSITE" id="PS50893"/>
    </source>
</evidence>
<dbReference type="InterPro" id="IPR003439">
    <property type="entry name" value="ABC_transporter-like_ATP-bd"/>
</dbReference>
<dbReference type="InterPro" id="IPR027417">
    <property type="entry name" value="P-loop_NTPase"/>
</dbReference>
<organism evidence="4">
    <name type="scientific">bioreactor metagenome</name>
    <dbReference type="NCBI Taxonomy" id="1076179"/>
    <lineage>
        <taxon>unclassified sequences</taxon>
        <taxon>metagenomes</taxon>
        <taxon>ecological metagenomes</taxon>
    </lineage>
</organism>
<dbReference type="InterPro" id="IPR017871">
    <property type="entry name" value="ABC_transporter-like_CS"/>
</dbReference>
<evidence type="ECO:0000256" key="2">
    <source>
        <dbReference type="ARBA" id="ARBA00022840"/>
    </source>
</evidence>
<feature type="domain" description="ABC transporter" evidence="3">
    <location>
        <begin position="12"/>
        <end position="246"/>
    </location>
</feature>
<dbReference type="CDD" id="cd03215">
    <property type="entry name" value="ABC_Carb_Monos_II"/>
    <property type="match status" value="1"/>
</dbReference>